<dbReference type="OMA" id="DWMVARD"/>
<sequence>MRGYDGRSGQRPGGGGGGGGGAAAAAASGGGSDVGRLGEGGEDGELKSSSLKRRLFGLPTYKSEQELSSSTASWAHGGISGLSETGVAERGRWEGVRPSSSLSFAPSEESRISGMGGKELRRSMEVRDRLLEAEGRVNQLAREKKELEKALEQATKDLEGSRRARSEAARHMSEKIATLESHVDKLVRENEVLRVHAASKDELEASWNAKVTMQDRDIDDLSQELRRERVQKSKFEESKLAMQQLQAENEALRHEVRRLEEAARKEADRMVEAAVEGLRAELIRCKEERQYFEQQTDELRSLLAARSRSVEAPAVQQETPEDYENLKRARRQLGDLVEQLQLELKRRE</sequence>
<keyword evidence="1" id="KW-0175">Coiled coil</keyword>
<feature type="region of interest" description="Disordered" evidence="2">
    <location>
        <begin position="154"/>
        <end position="173"/>
    </location>
</feature>
<dbReference type="Proteomes" id="UP000011087">
    <property type="component" value="Unassembled WGS sequence"/>
</dbReference>
<dbReference type="PaxDb" id="55529-EKX31079"/>
<dbReference type="AlphaFoldDB" id="L1I5B1"/>
<evidence type="ECO:0000256" key="1">
    <source>
        <dbReference type="SAM" id="Coils"/>
    </source>
</evidence>
<feature type="region of interest" description="Disordered" evidence="2">
    <location>
        <begin position="64"/>
        <end position="119"/>
    </location>
</feature>
<feature type="non-terminal residue" evidence="3">
    <location>
        <position position="1"/>
    </location>
</feature>
<protein>
    <submittedName>
        <fullName evidence="3 4">Uncharacterized protein</fullName>
    </submittedName>
</protein>
<evidence type="ECO:0000313" key="3">
    <source>
        <dbReference type="EMBL" id="EKX31079.1"/>
    </source>
</evidence>
<dbReference type="EnsemblProtists" id="EKX31079">
    <property type="protein sequence ID" value="EKX31079"/>
    <property type="gene ID" value="GUITHDRAFT_122715"/>
</dbReference>
<dbReference type="RefSeq" id="XP_005818059.1">
    <property type="nucleotide sequence ID" value="XM_005818002.1"/>
</dbReference>
<reference evidence="4" key="3">
    <citation type="submission" date="2016-03" db="UniProtKB">
        <authorList>
            <consortium name="EnsemblProtists"/>
        </authorList>
    </citation>
    <scope>IDENTIFICATION</scope>
</reference>
<keyword evidence="5" id="KW-1185">Reference proteome</keyword>
<dbReference type="GeneID" id="17287800"/>
<feature type="compositionally biased region" description="Low complexity" evidence="2">
    <location>
        <begin position="98"/>
        <end position="107"/>
    </location>
</feature>
<evidence type="ECO:0000313" key="4">
    <source>
        <dbReference type="EnsemblProtists" id="EKX31079"/>
    </source>
</evidence>
<dbReference type="KEGG" id="gtt:GUITHDRAFT_122715"/>
<feature type="region of interest" description="Disordered" evidence="2">
    <location>
        <begin position="1"/>
        <end position="51"/>
    </location>
</feature>
<feature type="compositionally biased region" description="Gly residues" evidence="2">
    <location>
        <begin position="11"/>
        <end position="33"/>
    </location>
</feature>
<reference evidence="5" key="2">
    <citation type="submission" date="2012-11" db="EMBL/GenBank/DDBJ databases">
        <authorList>
            <person name="Kuo A."/>
            <person name="Curtis B.A."/>
            <person name="Tanifuji G."/>
            <person name="Burki F."/>
            <person name="Gruber A."/>
            <person name="Irimia M."/>
            <person name="Maruyama S."/>
            <person name="Arias M.C."/>
            <person name="Ball S.G."/>
            <person name="Gile G.H."/>
            <person name="Hirakawa Y."/>
            <person name="Hopkins J.F."/>
            <person name="Rensing S.A."/>
            <person name="Schmutz J."/>
            <person name="Symeonidi A."/>
            <person name="Elias M."/>
            <person name="Eveleigh R.J."/>
            <person name="Herman E.K."/>
            <person name="Klute M.J."/>
            <person name="Nakayama T."/>
            <person name="Obornik M."/>
            <person name="Reyes-Prieto A."/>
            <person name="Armbrust E.V."/>
            <person name="Aves S.J."/>
            <person name="Beiko R.G."/>
            <person name="Coutinho P."/>
            <person name="Dacks J.B."/>
            <person name="Durnford D.G."/>
            <person name="Fast N.M."/>
            <person name="Green B.R."/>
            <person name="Grisdale C."/>
            <person name="Hempe F."/>
            <person name="Henrissat B."/>
            <person name="Hoppner M.P."/>
            <person name="Ishida K.-I."/>
            <person name="Kim E."/>
            <person name="Koreny L."/>
            <person name="Kroth P.G."/>
            <person name="Liu Y."/>
            <person name="Malik S.-B."/>
            <person name="Maier U.G."/>
            <person name="McRose D."/>
            <person name="Mock T."/>
            <person name="Neilson J.A."/>
            <person name="Onodera N.T."/>
            <person name="Poole A.M."/>
            <person name="Pritham E.J."/>
            <person name="Richards T.A."/>
            <person name="Rocap G."/>
            <person name="Roy S.W."/>
            <person name="Sarai C."/>
            <person name="Schaack S."/>
            <person name="Shirato S."/>
            <person name="Slamovits C.H."/>
            <person name="Spencer D.F."/>
            <person name="Suzuki S."/>
            <person name="Worden A.Z."/>
            <person name="Zauner S."/>
            <person name="Barry K."/>
            <person name="Bell C."/>
            <person name="Bharti A.K."/>
            <person name="Crow J.A."/>
            <person name="Grimwood J."/>
            <person name="Kramer R."/>
            <person name="Lindquist E."/>
            <person name="Lucas S."/>
            <person name="Salamov A."/>
            <person name="McFadden G.I."/>
            <person name="Lane C.E."/>
            <person name="Keeling P.J."/>
            <person name="Gray M.W."/>
            <person name="Grigoriev I.V."/>
            <person name="Archibald J.M."/>
        </authorList>
    </citation>
    <scope>NUCLEOTIDE SEQUENCE</scope>
    <source>
        <strain evidence="5">CCMP2712</strain>
    </source>
</reference>
<evidence type="ECO:0000256" key="2">
    <source>
        <dbReference type="SAM" id="MobiDB-lite"/>
    </source>
</evidence>
<evidence type="ECO:0000313" key="5">
    <source>
        <dbReference type="Proteomes" id="UP000011087"/>
    </source>
</evidence>
<dbReference type="EMBL" id="JH993369">
    <property type="protein sequence ID" value="EKX31079.1"/>
    <property type="molecule type" value="Genomic_DNA"/>
</dbReference>
<proteinExistence type="predicted"/>
<dbReference type="HOGENOM" id="CLU_798315_0_0_1"/>
<accession>L1I5B1</accession>
<reference evidence="3 5" key="1">
    <citation type="journal article" date="2012" name="Nature">
        <title>Algal genomes reveal evolutionary mosaicism and the fate of nucleomorphs.</title>
        <authorList>
            <consortium name="DOE Joint Genome Institute"/>
            <person name="Curtis B.A."/>
            <person name="Tanifuji G."/>
            <person name="Burki F."/>
            <person name="Gruber A."/>
            <person name="Irimia M."/>
            <person name="Maruyama S."/>
            <person name="Arias M.C."/>
            <person name="Ball S.G."/>
            <person name="Gile G.H."/>
            <person name="Hirakawa Y."/>
            <person name="Hopkins J.F."/>
            <person name="Kuo A."/>
            <person name="Rensing S.A."/>
            <person name="Schmutz J."/>
            <person name="Symeonidi A."/>
            <person name="Elias M."/>
            <person name="Eveleigh R.J."/>
            <person name="Herman E.K."/>
            <person name="Klute M.J."/>
            <person name="Nakayama T."/>
            <person name="Obornik M."/>
            <person name="Reyes-Prieto A."/>
            <person name="Armbrust E.V."/>
            <person name="Aves S.J."/>
            <person name="Beiko R.G."/>
            <person name="Coutinho P."/>
            <person name="Dacks J.B."/>
            <person name="Durnford D.G."/>
            <person name="Fast N.M."/>
            <person name="Green B.R."/>
            <person name="Grisdale C.J."/>
            <person name="Hempel F."/>
            <person name="Henrissat B."/>
            <person name="Hoppner M.P."/>
            <person name="Ishida K."/>
            <person name="Kim E."/>
            <person name="Koreny L."/>
            <person name="Kroth P.G."/>
            <person name="Liu Y."/>
            <person name="Malik S.B."/>
            <person name="Maier U.G."/>
            <person name="McRose D."/>
            <person name="Mock T."/>
            <person name="Neilson J.A."/>
            <person name="Onodera N.T."/>
            <person name="Poole A.M."/>
            <person name="Pritham E.J."/>
            <person name="Richards T.A."/>
            <person name="Rocap G."/>
            <person name="Roy S.W."/>
            <person name="Sarai C."/>
            <person name="Schaack S."/>
            <person name="Shirato S."/>
            <person name="Slamovits C.H."/>
            <person name="Spencer D.F."/>
            <person name="Suzuki S."/>
            <person name="Worden A.Z."/>
            <person name="Zauner S."/>
            <person name="Barry K."/>
            <person name="Bell C."/>
            <person name="Bharti A.K."/>
            <person name="Crow J.A."/>
            <person name="Grimwood J."/>
            <person name="Kramer R."/>
            <person name="Lindquist E."/>
            <person name="Lucas S."/>
            <person name="Salamov A."/>
            <person name="McFadden G.I."/>
            <person name="Lane C.E."/>
            <person name="Keeling P.J."/>
            <person name="Gray M.W."/>
            <person name="Grigoriev I.V."/>
            <person name="Archibald J.M."/>
        </authorList>
    </citation>
    <scope>NUCLEOTIDE SEQUENCE</scope>
    <source>
        <strain evidence="3 5">CCMP2712</strain>
    </source>
</reference>
<name>L1I5B1_GUITC</name>
<organism evidence="3">
    <name type="scientific">Guillardia theta (strain CCMP2712)</name>
    <name type="common">Cryptophyte</name>
    <dbReference type="NCBI Taxonomy" id="905079"/>
    <lineage>
        <taxon>Eukaryota</taxon>
        <taxon>Cryptophyceae</taxon>
        <taxon>Pyrenomonadales</taxon>
        <taxon>Geminigeraceae</taxon>
        <taxon>Guillardia</taxon>
    </lineage>
</organism>
<feature type="coiled-coil region" evidence="1">
    <location>
        <begin position="218"/>
        <end position="295"/>
    </location>
</feature>
<gene>
    <name evidence="3" type="ORF">GUITHDRAFT_122715</name>
</gene>